<accession>A0A0G0GY99</accession>
<proteinExistence type="predicted"/>
<organism evidence="2 3">
    <name type="scientific">Candidatus Nomurabacteria bacterium GW2011_GWB1_37_5</name>
    <dbReference type="NCBI Taxonomy" id="1618742"/>
    <lineage>
        <taxon>Bacteria</taxon>
        <taxon>Candidatus Nomuraibacteriota</taxon>
    </lineage>
</organism>
<dbReference type="AlphaFoldDB" id="A0A0G0GY99"/>
<dbReference type="Pfam" id="PF03819">
    <property type="entry name" value="MazG"/>
    <property type="match status" value="1"/>
</dbReference>
<dbReference type="PIRSF" id="PIRSF006639">
    <property type="entry name" value="UCP006639_pph"/>
    <property type="match status" value="1"/>
</dbReference>
<gene>
    <name evidence="2" type="ORF">US50_C0002G0028</name>
</gene>
<dbReference type="Gene3D" id="1.10.287.1080">
    <property type="entry name" value="MazG-like"/>
    <property type="match status" value="1"/>
</dbReference>
<dbReference type="SUPFAM" id="SSF101386">
    <property type="entry name" value="all-alpha NTP pyrophosphatases"/>
    <property type="match status" value="1"/>
</dbReference>
<feature type="domain" description="NTP pyrophosphohydrolase MazG-like" evidence="1">
    <location>
        <begin position="33"/>
        <end position="101"/>
    </location>
</feature>
<dbReference type="CDD" id="cd11541">
    <property type="entry name" value="NTP-PPase_u4"/>
    <property type="match status" value="1"/>
</dbReference>
<evidence type="ECO:0000259" key="1">
    <source>
        <dbReference type="Pfam" id="PF03819"/>
    </source>
</evidence>
<name>A0A0G0GY99_9BACT</name>
<evidence type="ECO:0000313" key="3">
    <source>
        <dbReference type="Proteomes" id="UP000033876"/>
    </source>
</evidence>
<dbReference type="InterPro" id="IPR011379">
    <property type="entry name" value="MazG-related_GP37"/>
</dbReference>
<dbReference type="InterPro" id="IPR004518">
    <property type="entry name" value="MazG-like_dom"/>
</dbReference>
<dbReference type="EMBL" id="LBTF01000002">
    <property type="protein sequence ID" value="KKQ35968.1"/>
    <property type="molecule type" value="Genomic_DNA"/>
</dbReference>
<sequence>MTNNYSFEEYQKDSRKTVAYSAIGHMVIYPTLGLAGEAGEVAEKIKKVFRDDNGIFTPEHKEMIRKELGDVLWYVAQICTELDLNLEDVAKHNIEKLKSRKINNNLHGSGDLR</sequence>
<protein>
    <submittedName>
        <fullName evidence="2">Putative pyrophosphatase</fullName>
    </submittedName>
</protein>
<dbReference type="PATRIC" id="fig|1618742.3.peg.66"/>
<evidence type="ECO:0000313" key="2">
    <source>
        <dbReference type="EMBL" id="KKQ35968.1"/>
    </source>
</evidence>
<reference evidence="2 3" key="1">
    <citation type="journal article" date="2015" name="Nature">
        <title>rRNA introns, odd ribosomes, and small enigmatic genomes across a large radiation of phyla.</title>
        <authorList>
            <person name="Brown C.T."/>
            <person name="Hug L.A."/>
            <person name="Thomas B.C."/>
            <person name="Sharon I."/>
            <person name="Castelle C.J."/>
            <person name="Singh A."/>
            <person name="Wilkins M.J."/>
            <person name="Williams K.H."/>
            <person name="Banfield J.F."/>
        </authorList>
    </citation>
    <scope>NUCLEOTIDE SEQUENCE [LARGE SCALE GENOMIC DNA]</scope>
</reference>
<comment type="caution">
    <text evidence="2">The sequence shown here is derived from an EMBL/GenBank/DDBJ whole genome shotgun (WGS) entry which is preliminary data.</text>
</comment>
<dbReference type="Proteomes" id="UP000033876">
    <property type="component" value="Unassembled WGS sequence"/>
</dbReference>